<feature type="chain" id="PRO_5037594660" description="G8 domain-containing protein" evidence="5">
    <location>
        <begin position="28"/>
        <end position="794"/>
    </location>
</feature>
<keyword evidence="4" id="KW-0325">Glycoprotein</keyword>
<dbReference type="SUPFAM" id="SSF51126">
    <property type="entry name" value="Pectin lyase-like"/>
    <property type="match status" value="1"/>
</dbReference>
<feature type="domain" description="G8" evidence="6">
    <location>
        <begin position="36"/>
        <end position="153"/>
    </location>
</feature>
<keyword evidence="3 5" id="KW-0732">Signal</keyword>
<evidence type="ECO:0000256" key="5">
    <source>
        <dbReference type="SAM" id="SignalP"/>
    </source>
</evidence>
<evidence type="ECO:0000256" key="1">
    <source>
        <dbReference type="ARBA" id="ARBA00004236"/>
    </source>
</evidence>
<dbReference type="EMBL" id="BMQL01000066">
    <property type="protein sequence ID" value="GGR34931.1"/>
    <property type="molecule type" value="Genomic_DNA"/>
</dbReference>
<evidence type="ECO:0000256" key="4">
    <source>
        <dbReference type="ARBA" id="ARBA00023180"/>
    </source>
</evidence>
<comment type="caution">
    <text evidence="7">The sequence shown here is derived from an EMBL/GenBank/DDBJ whole genome shotgun (WGS) entry which is preliminary data.</text>
</comment>
<dbReference type="PANTHER" id="PTHR46769">
    <property type="entry name" value="POLYCYSTIC KIDNEY AND HEPATIC DISEASE 1 (AUTOSOMAL RECESSIVE)-LIKE 1"/>
    <property type="match status" value="1"/>
</dbReference>
<protein>
    <recommendedName>
        <fullName evidence="6">G8 domain-containing protein</fullName>
    </recommendedName>
</protein>
<dbReference type="Gene3D" id="2.160.20.10">
    <property type="entry name" value="Single-stranded right-handed beta-helix, Pectin lyase-like"/>
    <property type="match status" value="1"/>
</dbReference>
<dbReference type="PANTHER" id="PTHR46769:SF2">
    <property type="entry name" value="FIBROCYSTIN-L ISOFORM 2 PRECURSOR-RELATED"/>
    <property type="match status" value="1"/>
</dbReference>
<name>A0A918KVB0_9DEIO</name>
<organism evidence="7 8">
    <name type="scientific">Deinococcus ruber</name>
    <dbReference type="NCBI Taxonomy" id="1848197"/>
    <lineage>
        <taxon>Bacteria</taxon>
        <taxon>Thermotogati</taxon>
        <taxon>Deinococcota</taxon>
        <taxon>Deinococci</taxon>
        <taxon>Deinococcales</taxon>
        <taxon>Deinococcaceae</taxon>
        <taxon>Deinococcus</taxon>
    </lineage>
</organism>
<dbReference type="InterPro" id="IPR011050">
    <property type="entry name" value="Pectin_lyase_fold/virulence"/>
</dbReference>
<reference evidence="7" key="1">
    <citation type="journal article" date="2014" name="Int. J. Syst. Evol. Microbiol.">
        <title>Complete genome sequence of Corynebacterium casei LMG S-19264T (=DSM 44701T), isolated from a smear-ripened cheese.</title>
        <authorList>
            <consortium name="US DOE Joint Genome Institute (JGI-PGF)"/>
            <person name="Walter F."/>
            <person name="Albersmeier A."/>
            <person name="Kalinowski J."/>
            <person name="Ruckert C."/>
        </authorList>
    </citation>
    <scope>NUCLEOTIDE SEQUENCE</scope>
    <source>
        <strain evidence="7">JCM 31311</strain>
    </source>
</reference>
<dbReference type="InterPro" id="IPR052387">
    <property type="entry name" value="Fibrocystin"/>
</dbReference>
<evidence type="ECO:0000313" key="7">
    <source>
        <dbReference type="EMBL" id="GGR34931.1"/>
    </source>
</evidence>
<dbReference type="InterPro" id="IPR055401">
    <property type="entry name" value="CEMIP_beta-hel_dom"/>
</dbReference>
<keyword evidence="2" id="KW-1003">Cell membrane</keyword>
<keyword evidence="8" id="KW-1185">Reference proteome</keyword>
<sequence length="794" mass="84598">MQSRRWLTFGALTVVLALPILTHSLSAAPPPWSDPQTWQQWGAHLPQAGEAVVIPAGKRVLLDVTPPPLASLEVDGTLSVADQPLSLTVGSVRVAGRVEFGTAQHPLTHHVDLVLGDVSNAADDAPDGRLMVLAGGTLELRGQERLPWTRLDATAQAGSSTLHLANPSDWQPGDHLVLAPSGFEPTEAEEVEVTSVSEDGRLMTLAGPLRFRHVGEVLSGIDERAEVGLLSHTLRVRGTDADAAVGKAGGLMVMQAGTLHASDTEFTALGRRGELGNYPVHFHLTGDAQGSFVQRSSVHHTFNRCITLHGTQHVRLAQNVTYDDIGHCFFLEDGNERQNLLEGNLAVLARPAAPGEAILDSDLQPSLYWISNPDNVLHGNVAAGAAHSGFWYNLLEHGSGPGASPTLWPRRTPLGGFYGNVSHSNTYNGLFVDNLKNPPGVLAPPNYEPSQRAVFSDLTAYKNRRRGVWLRGRDMDIVGAHLADNAIGATFAAADTTLQRSVVVGETANASGPPKPEEPHTPLRGFEFYDGPVTVKDVRFENFESDGTRQAGALGALRFSPFFTHPQSSAARLSFVHAQPVLLEARSLPRNEDQGADGYRNTVFLDQDGSVTGTAGASVTLNTPWFGGPGCTTPPEWGALVCPELFGSVFIANMDSTPHALGPITLTRTDGADLILRGNPRDGANTTFQANLRAGGPYRVTAAGPWPGHLRVSLHHLAVGQEVRLDLPGVRAGVQLTAGRDHPQPLALSADAASFEATPGDAAWSDGQTLHLKLVSTLQGHSTFSLLDLRIASP</sequence>
<dbReference type="GO" id="GO:0005886">
    <property type="term" value="C:plasma membrane"/>
    <property type="evidence" value="ECO:0007669"/>
    <property type="project" value="UniProtKB-SubCell"/>
</dbReference>
<dbReference type="Proteomes" id="UP000603865">
    <property type="component" value="Unassembled WGS sequence"/>
</dbReference>
<accession>A0A918KVB0</accession>
<keyword evidence="2" id="KW-0472">Membrane</keyword>
<evidence type="ECO:0000256" key="3">
    <source>
        <dbReference type="ARBA" id="ARBA00022729"/>
    </source>
</evidence>
<dbReference type="InterPro" id="IPR019316">
    <property type="entry name" value="G8_domain"/>
</dbReference>
<comment type="subcellular location">
    <subcellularLocation>
        <location evidence="1">Cell membrane</location>
    </subcellularLocation>
</comment>
<dbReference type="AlphaFoldDB" id="A0A918KVB0"/>
<dbReference type="Pfam" id="PF10162">
    <property type="entry name" value="G8"/>
    <property type="match status" value="1"/>
</dbReference>
<proteinExistence type="predicted"/>
<dbReference type="SMART" id="SM01225">
    <property type="entry name" value="G8"/>
    <property type="match status" value="1"/>
</dbReference>
<evidence type="ECO:0000259" key="6">
    <source>
        <dbReference type="PROSITE" id="PS51484"/>
    </source>
</evidence>
<dbReference type="PROSITE" id="PS51484">
    <property type="entry name" value="G8"/>
    <property type="match status" value="1"/>
</dbReference>
<reference evidence="7" key="2">
    <citation type="submission" date="2020-09" db="EMBL/GenBank/DDBJ databases">
        <authorList>
            <person name="Sun Q."/>
            <person name="Ohkuma M."/>
        </authorList>
    </citation>
    <scope>NUCLEOTIDE SEQUENCE</scope>
    <source>
        <strain evidence="7">JCM 31311</strain>
    </source>
</reference>
<dbReference type="InterPro" id="IPR012334">
    <property type="entry name" value="Pectin_lyas_fold"/>
</dbReference>
<evidence type="ECO:0000256" key="2">
    <source>
        <dbReference type="ARBA" id="ARBA00022475"/>
    </source>
</evidence>
<evidence type="ECO:0000313" key="8">
    <source>
        <dbReference type="Proteomes" id="UP000603865"/>
    </source>
</evidence>
<dbReference type="RefSeq" id="WP_189093364.1">
    <property type="nucleotide sequence ID" value="NZ_BMQL01000066.1"/>
</dbReference>
<feature type="signal peptide" evidence="5">
    <location>
        <begin position="1"/>
        <end position="27"/>
    </location>
</feature>
<gene>
    <name evidence="7" type="ORF">GCM10008957_51170</name>
</gene>
<dbReference type="Pfam" id="PF24606">
    <property type="entry name" value="CEMIP_beta-hel"/>
    <property type="match status" value="1"/>
</dbReference>